<evidence type="ECO:0000256" key="4">
    <source>
        <dbReference type="ARBA" id="ARBA00022989"/>
    </source>
</evidence>
<evidence type="ECO:0000256" key="2">
    <source>
        <dbReference type="ARBA" id="ARBA00022475"/>
    </source>
</evidence>
<comment type="subcellular location">
    <subcellularLocation>
        <location evidence="1">Cell membrane</location>
        <topology evidence="1">Multi-pass membrane protein</topology>
    </subcellularLocation>
</comment>
<reference evidence="8 9" key="1">
    <citation type="submission" date="2024-05" db="EMBL/GenBank/DDBJ databases">
        <title>Genome sequence of Ponticoccus litoralis KCCM 90028.</title>
        <authorList>
            <person name="Kim J.M."/>
            <person name="Lee J.K."/>
            <person name="Choi B.J."/>
            <person name="Bayburt H."/>
            <person name="Baek J.H."/>
            <person name="Jeon C.O."/>
        </authorList>
    </citation>
    <scope>NUCLEOTIDE SEQUENCE [LARGE SCALE GENOMIC DNA]</scope>
    <source>
        <strain evidence="8 9">KCCM 90028</strain>
    </source>
</reference>
<evidence type="ECO:0000256" key="5">
    <source>
        <dbReference type="ARBA" id="ARBA00023136"/>
    </source>
</evidence>
<evidence type="ECO:0000256" key="3">
    <source>
        <dbReference type="ARBA" id="ARBA00022692"/>
    </source>
</evidence>
<dbReference type="PANTHER" id="PTHR43370:SF1">
    <property type="entry name" value="GUANOSINE ABC TRANSPORTER PERMEASE PROTEIN NUPQ"/>
    <property type="match status" value="1"/>
</dbReference>
<dbReference type="RefSeq" id="WP_347168371.1">
    <property type="nucleotide sequence ID" value="NZ_JBDNCH010000004.1"/>
</dbReference>
<accession>A0AAW9SNY3</accession>
<proteinExistence type="predicted"/>
<keyword evidence="9" id="KW-1185">Reference proteome</keyword>
<gene>
    <name evidence="8" type="ORF">ABFB10_22080</name>
</gene>
<evidence type="ECO:0008006" key="10">
    <source>
        <dbReference type="Google" id="ProtNLM"/>
    </source>
</evidence>
<dbReference type="AlphaFoldDB" id="A0AAW9SNY3"/>
<keyword evidence="5 7" id="KW-0472">Membrane</keyword>
<keyword evidence="2" id="KW-1003">Cell membrane</keyword>
<evidence type="ECO:0000256" key="7">
    <source>
        <dbReference type="SAM" id="Phobius"/>
    </source>
</evidence>
<protein>
    <recommendedName>
        <fullName evidence="10">ABC transporter permease</fullName>
    </recommendedName>
</protein>
<name>A0AAW9SNY3_9RHOB</name>
<dbReference type="GO" id="GO:0005886">
    <property type="term" value="C:plasma membrane"/>
    <property type="evidence" value="ECO:0007669"/>
    <property type="project" value="UniProtKB-SubCell"/>
</dbReference>
<evidence type="ECO:0000313" key="9">
    <source>
        <dbReference type="Proteomes" id="UP001428774"/>
    </source>
</evidence>
<dbReference type="GO" id="GO:0022857">
    <property type="term" value="F:transmembrane transporter activity"/>
    <property type="evidence" value="ECO:0007669"/>
    <property type="project" value="InterPro"/>
</dbReference>
<feature type="compositionally biased region" description="Low complexity" evidence="6">
    <location>
        <begin position="68"/>
        <end position="101"/>
    </location>
</feature>
<feature type="transmembrane region" description="Helical" evidence="7">
    <location>
        <begin position="41"/>
        <end position="63"/>
    </location>
</feature>
<keyword evidence="4 7" id="KW-1133">Transmembrane helix</keyword>
<sequence length="101" mass="9888">MLFDAALIDSVPRLVTPVLLAAIGGALCERSGVFNISLEGMMLVGAFAAVAGTFYTGSPLGALPRPLSRAPSSGCCSHSSASGGKATTSSSASASISSPLA</sequence>
<dbReference type="Pfam" id="PF02653">
    <property type="entry name" value="BPD_transp_2"/>
    <property type="match status" value="1"/>
</dbReference>
<dbReference type="InterPro" id="IPR001851">
    <property type="entry name" value="ABC_transp_permease"/>
</dbReference>
<organism evidence="8 9">
    <name type="scientific">Ponticoccus litoralis</name>
    <dbReference type="NCBI Taxonomy" id="422297"/>
    <lineage>
        <taxon>Bacteria</taxon>
        <taxon>Pseudomonadati</taxon>
        <taxon>Pseudomonadota</taxon>
        <taxon>Alphaproteobacteria</taxon>
        <taxon>Rhodobacterales</taxon>
        <taxon>Roseobacteraceae</taxon>
        <taxon>Ponticoccus</taxon>
    </lineage>
</organism>
<evidence type="ECO:0000256" key="1">
    <source>
        <dbReference type="ARBA" id="ARBA00004651"/>
    </source>
</evidence>
<dbReference type="PANTHER" id="PTHR43370">
    <property type="entry name" value="SUGAR ABC TRANSPORTER INTEGRAL MEMBRANE PROTEIN-RELATED"/>
    <property type="match status" value="1"/>
</dbReference>
<evidence type="ECO:0000313" key="8">
    <source>
        <dbReference type="EMBL" id="MEN9063275.1"/>
    </source>
</evidence>
<feature type="region of interest" description="Disordered" evidence="6">
    <location>
        <begin position="66"/>
        <end position="101"/>
    </location>
</feature>
<dbReference type="EMBL" id="JBDNCH010000004">
    <property type="protein sequence ID" value="MEN9063275.1"/>
    <property type="molecule type" value="Genomic_DNA"/>
</dbReference>
<dbReference type="Proteomes" id="UP001428774">
    <property type="component" value="Unassembled WGS sequence"/>
</dbReference>
<comment type="caution">
    <text evidence="8">The sequence shown here is derived from an EMBL/GenBank/DDBJ whole genome shotgun (WGS) entry which is preliminary data.</text>
</comment>
<keyword evidence="3 7" id="KW-0812">Transmembrane</keyword>
<evidence type="ECO:0000256" key="6">
    <source>
        <dbReference type="SAM" id="MobiDB-lite"/>
    </source>
</evidence>